<feature type="region of interest" description="Disordered" evidence="10">
    <location>
        <begin position="122"/>
        <end position="155"/>
    </location>
</feature>
<dbReference type="SMART" id="SM00469">
    <property type="entry name" value="WIF"/>
    <property type="match status" value="1"/>
</dbReference>
<dbReference type="PROSITE" id="PS50814">
    <property type="entry name" value="WIF"/>
    <property type="match status" value="1"/>
</dbReference>
<accession>A0A6A7FZC8</accession>
<evidence type="ECO:0000256" key="9">
    <source>
        <dbReference type="ARBA" id="ARBA00023180"/>
    </source>
</evidence>
<evidence type="ECO:0000256" key="5">
    <source>
        <dbReference type="ARBA" id="ARBA00022840"/>
    </source>
</evidence>
<feature type="compositionally biased region" description="Basic and acidic residues" evidence="10">
    <location>
        <begin position="122"/>
        <end position="136"/>
    </location>
</feature>
<keyword evidence="7 11" id="KW-0472">Membrane</keyword>
<dbReference type="Gene3D" id="1.10.510.10">
    <property type="entry name" value="Transferase(Phosphotransferase) domain 1"/>
    <property type="match status" value="1"/>
</dbReference>
<dbReference type="PANTHER" id="PTHR24416:SF349">
    <property type="entry name" value="TYROSINE-PROTEIN KINASE RYK"/>
    <property type="match status" value="1"/>
</dbReference>
<evidence type="ECO:0000256" key="4">
    <source>
        <dbReference type="ARBA" id="ARBA00022741"/>
    </source>
</evidence>
<comment type="subcellular location">
    <subcellularLocation>
        <location evidence="1">Cell membrane</location>
        <topology evidence="1">Single-pass membrane protein</topology>
    </subcellularLocation>
</comment>
<evidence type="ECO:0000256" key="1">
    <source>
        <dbReference type="ARBA" id="ARBA00004162"/>
    </source>
</evidence>
<dbReference type="SUPFAM" id="SSF56112">
    <property type="entry name" value="Protein kinase-like (PK-like)"/>
    <property type="match status" value="1"/>
</dbReference>
<evidence type="ECO:0000256" key="7">
    <source>
        <dbReference type="ARBA" id="ARBA00023136"/>
    </source>
</evidence>
<evidence type="ECO:0000313" key="14">
    <source>
        <dbReference type="EMBL" id="LAC23911.1"/>
    </source>
</evidence>
<dbReference type="PROSITE" id="PS00109">
    <property type="entry name" value="PROTEIN_KINASE_TYR"/>
    <property type="match status" value="1"/>
</dbReference>
<dbReference type="InterPro" id="IPR003306">
    <property type="entry name" value="WIF"/>
</dbReference>
<dbReference type="Pfam" id="PF07714">
    <property type="entry name" value="PK_Tyr_Ser-Thr"/>
    <property type="match status" value="1"/>
</dbReference>
<evidence type="ECO:0000256" key="11">
    <source>
        <dbReference type="SAM" id="Phobius"/>
    </source>
</evidence>
<dbReference type="InterPro" id="IPR011009">
    <property type="entry name" value="Kinase-like_dom_sf"/>
</dbReference>
<feature type="region of interest" description="Disordered" evidence="10">
    <location>
        <begin position="286"/>
        <end position="318"/>
    </location>
</feature>
<dbReference type="SMART" id="SM00220">
    <property type="entry name" value="S_TKc"/>
    <property type="match status" value="1"/>
</dbReference>
<evidence type="ECO:0000259" key="13">
    <source>
        <dbReference type="PROSITE" id="PS50814"/>
    </source>
</evidence>
<dbReference type="PANTHER" id="PTHR24416">
    <property type="entry name" value="TYROSINE-PROTEIN KINASE RECEPTOR"/>
    <property type="match status" value="1"/>
</dbReference>
<keyword evidence="6 11" id="KW-1133">Transmembrane helix</keyword>
<dbReference type="GO" id="GO:0005524">
    <property type="term" value="F:ATP binding"/>
    <property type="evidence" value="ECO:0007669"/>
    <property type="project" value="UniProtKB-KW"/>
</dbReference>
<dbReference type="GO" id="GO:0043235">
    <property type="term" value="C:receptor complex"/>
    <property type="evidence" value="ECO:0007669"/>
    <property type="project" value="TreeGrafter"/>
</dbReference>
<dbReference type="PROSITE" id="PS50011">
    <property type="entry name" value="PROTEIN_KINASE_DOM"/>
    <property type="match status" value="1"/>
</dbReference>
<feature type="transmembrane region" description="Helical" evidence="11">
    <location>
        <begin position="249"/>
        <end position="272"/>
    </location>
</feature>
<dbReference type="Gene3D" id="3.30.200.20">
    <property type="entry name" value="Phosphorylase Kinase, domain 1"/>
    <property type="match status" value="1"/>
</dbReference>
<keyword evidence="9" id="KW-0325">Glycoprotein</keyword>
<keyword evidence="5" id="KW-0067">ATP-binding</keyword>
<dbReference type="InterPro" id="IPR050122">
    <property type="entry name" value="RTK"/>
</dbReference>
<feature type="domain" description="WIF" evidence="13">
    <location>
        <begin position="56"/>
        <end position="222"/>
    </location>
</feature>
<sequence length="869" mass="94443">MWCWWRWASGLRWRSSSRRRTWVMSRATSSTTAGPLLLLSSILLLLVQQSSANLNLYITKSEVRRILGLTAEMFYVREGVVNDYAMSWTVPVGANIHALHFTWRSTDKKPLLYNMAVSTNKGNDKEAHGKVDERSTNKRKPARNKDARSSRENSGGAVVLAPPYVNVSLTGTVPTEATTFTLYLPCTGAASAEVNVTLNINVTSPRPNLPPTVLYFKRKKICLQGQSSGAYSPHQDPMEERPSLVSTSLYYGLCGAAAFVLVLMCIVAAAYIRRSVRARRQRDHCTLTSNCGSDQKSRTGTSSSLLSPTSNNVYTPTNYTYTPTNHTYTPSSHTYTLPSSSTSNCYASLTQLPVSSLQTLPRPPTQTLPRPVASRPPTAAGGAVDAASPPSRDCTFTTDSRDSTLNKRELLVDPCMAQLQENFKHLQVDRRRVRLTSVLLEGCYGRLYRACIQADAPLPHTQVLVKTVQGSASQQQVRALCRDATRLASVQHRSILAVAAVSLGASAPPLLIFPDLGFHNLKLYLRARAAHLSPSDLQQVALQAAKALSYLHSCNILHTDLSARNCYISDDLQLRVSDTALSADLFPEDYQPIVSGTADAAAAVKPVAWMALEAILDGVSSQPCDVWSWGVLAWELSTLAQQPYLDLDMCHLPEFLRDGYRLAQPATCPDVLYQLMAFCWAINPQHRPRAALLVEYLLGLNQQPPSAFSTISSSIMADLQTSNHIPASSFLHNSTSVGTDLKRLNLGSPASLMNTSASVGGDIKGLTHQFHSHSLNAAASSAISKGELRGVSQLAPLYSKPSSVAVNVTTAADASATGVYSTPHAVEWTMPLHTPVVPPPLPPANCTLAPLRAPRPQHPLPTLSNTIIL</sequence>
<reference evidence="14" key="1">
    <citation type="submission" date="2017-11" db="EMBL/GenBank/DDBJ databases">
        <title>The sensing device of the deep-sea amphipod.</title>
        <authorList>
            <person name="Kobayashi H."/>
            <person name="Nagahama T."/>
            <person name="Arai W."/>
            <person name="Sasagawa Y."/>
            <person name="Umeda M."/>
            <person name="Hayashi T."/>
            <person name="Nikaido I."/>
            <person name="Watanabe H."/>
            <person name="Oguri K."/>
            <person name="Kitazato H."/>
            <person name="Fujioka K."/>
            <person name="Kido Y."/>
            <person name="Takami H."/>
        </authorList>
    </citation>
    <scope>NUCLEOTIDE SEQUENCE</scope>
    <source>
        <tissue evidence="14">Whole body</tissue>
    </source>
</reference>
<keyword evidence="2 11" id="KW-0812">Transmembrane</keyword>
<dbReference type="InterPro" id="IPR000719">
    <property type="entry name" value="Prot_kinase_dom"/>
</dbReference>
<evidence type="ECO:0000256" key="3">
    <source>
        <dbReference type="ARBA" id="ARBA00022729"/>
    </source>
</evidence>
<dbReference type="Gene3D" id="2.60.40.2170">
    <property type="entry name" value="Wnt, WIF domain"/>
    <property type="match status" value="1"/>
</dbReference>
<feature type="region of interest" description="Disordered" evidence="10">
    <location>
        <begin position="356"/>
        <end position="400"/>
    </location>
</feature>
<feature type="compositionally biased region" description="Low complexity" evidence="10">
    <location>
        <begin position="298"/>
        <end position="318"/>
    </location>
</feature>
<keyword evidence="4" id="KW-0547">Nucleotide-binding</keyword>
<keyword evidence="3" id="KW-0732">Signal</keyword>
<keyword evidence="8 14" id="KW-0675">Receptor</keyword>
<dbReference type="EMBL" id="IACT01004731">
    <property type="protein sequence ID" value="LAC23911.1"/>
    <property type="molecule type" value="mRNA"/>
</dbReference>
<feature type="domain" description="Protein kinase" evidence="12">
    <location>
        <begin position="433"/>
        <end position="697"/>
    </location>
</feature>
<name>A0A6A7FZC8_9CRUS</name>
<evidence type="ECO:0000256" key="10">
    <source>
        <dbReference type="SAM" id="MobiDB-lite"/>
    </source>
</evidence>
<dbReference type="AlphaFoldDB" id="A0A6A7FZC8"/>
<organism evidence="14">
    <name type="scientific">Hirondellea gigas</name>
    <dbReference type="NCBI Taxonomy" id="1518452"/>
    <lineage>
        <taxon>Eukaryota</taxon>
        <taxon>Metazoa</taxon>
        <taxon>Ecdysozoa</taxon>
        <taxon>Arthropoda</taxon>
        <taxon>Crustacea</taxon>
        <taxon>Multicrustacea</taxon>
        <taxon>Malacostraca</taxon>
        <taxon>Eumalacostraca</taxon>
        <taxon>Peracarida</taxon>
        <taxon>Amphipoda</taxon>
        <taxon>Amphilochidea</taxon>
        <taxon>Lysianassida</taxon>
        <taxon>Lysianassidira</taxon>
        <taxon>Lysianassoidea</taxon>
        <taxon>Lysianassidae</taxon>
        <taxon>Hirondellea</taxon>
    </lineage>
</organism>
<evidence type="ECO:0000256" key="8">
    <source>
        <dbReference type="ARBA" id="ARBA00023170"/>
    </source>
</evidence>
<dbReference type="GO" id="GO:0004672">
    <property type="term" value="F:protein kinase activity"/>
    <property type="evidence" value="ECO:0007669"/>
    <property type="project" value="InterPro"/>
</dbReference>
<evidence type="ECO:0000259" key="12">
    <source>
        <dbReference type="PROSITE" id="PS50011"/>
    </source>
</evidence>
<dbReference type="GO" id="GO:0010976">
    <property type="term" value="P:positive regulation of neuron projection development"/>
    <property type="evidence" value="ECO:0007669"/>
    <property type="project" value="TreeGrafter"/>
</dbReference>
<dbReference type="GO" id="GO:0005886">
    <property type="term" value="C:plasma membrane"/>
    <property type="evidence" value="ECO:0007669"/>
    <property type="project" value="UniProtKB-SubCell"/>
</dbReference>
<evidence type="ECO:0000256" key="2">
    <source>
        <dbReference type="ARBA" id="ARBA00022692"/>
    </source>
</evidence>
<protein>
    <submittedName>
        <fullName evidence="14">Fibroblast growth factor receptor-like</fullName>
    </submittedName>
</protein>
<dbReference type="Pfam" id="PF02019">
    <property type="entry name" value="WIF"/>
    <property type="match status" value="2"/>
</dbReference>
<dbReference type="GO" id="GO:0051897">
    <property type="term" value="P:positive regulation of phosphatidylinositol 3-kinase/protein kinase B signal transduction"/>
    <property type="evidence" value="ECO:0007669"/>
    <property type="project" value="TreeGrafter"/>
</dbReference>
<dbReference type="InterPro" id="IPR001245">
    <property type="entry name" value="Ser-Thr/Tyr_kinase_cat_dom"/>
</dbReference>
<evidence type="ECO:0000256" key="6">
    <source>
        <dbReference type="ARBA" id="ARBA00022989"/>
    </source>
</evidence>
<dbReference type="PRINTS" id="PR00109">
    <property type="entry name" value="TYRKINASE"/>
</dbReference>
<dbReference type="InterPro" id="IPR008266">
    <property type="entry name" value="Tyr_kinase_AS"/>
</dbReference>
<dbReference type="GO" id="GO:0007169">
    <property type="term" value="P:cell surface receptor protein tyrosine kinase signaling pathway"/>
    <property type="evidence" value="ECO:0007669"/>
    <property type="project" value="TreeGrafter"/>
</dbReference>
<feature type="transmembrane region" description="Helical" evidence="11">
    <location>
        <begin position="495"/>
        <end position="513"/>
    </location>
</feature>
<dbReference type="GO" id="GO:0007409">
    <property type="term" value="P:axonogenesis"/>
    <property type="evidence" value="ECO:0007669"/>
    <property type="project" value="TreeGrafter"/>
</dbReference>
<proteinExistence type="evidence at transcript level"/>
<dbReference type="InterPro" id="IPR038677">
    <property type="entry name" value="WIF_sf"/>
</dbReference>